<evidence type="ECO:0000256" key="2">
    <source>
        <dbReference type="ARBA" id="ARBA00022833"/>
    </source>
</evidence>
<name>A0A1Y3QV71_9BACT</name>
<dbReference type="InterPro" id="IPR013780">
    <property type="entry name" value="Glyco_hydro_b"/>
</dbReference>
<dbReference type="Pfam" id="PF09261">
    <property type="entry name" value="Alpha-mann_mid"/>
    <property type="match status" value="1"/>
</dbReference>
<dbReference type="SUPFAM" id="SSF88713">
    <property type="entry name" value="Glycoside hydrolase/deacetylase"/>
    <property type="match status" value="1"/>
</dbReference>
<dbReference type="AlphaFoldDB" id="A0A1Y3QV71"/>
<keyword evidence="4" id="KW-0732">Signal</keyword>
<dbReference type="eggNOG" id="COG0383">
    <property type="taxonomic scope" value="Bacteria"/>
</dbReference>
<evidence type="ECO:0000313" key="9">
    <source>
        <dbReference type="EMBL" id="OUN02178.1"/>
    </source>
</evidence>
<dbReference type="RefSeq" id="WP_087403255.1">
    <property type="nucleotide sequence ID" value="NZ_NFHB01000009.1"/>
</dbReference>
<evidence type="ECO:0000256" key="3">
    <source>
        <dbReference type="ARBA" id="ARBA00023157"/>
    </source>
</evidence>
<evidence type="ECO:0008006" key="11">
    <source>
        <dbReference type="Google" id="ProtNLM"/>
    </source>
</evidence>
<dbReference type="InterPro" id="IPR000602">
    <property type="entry name" value="Glyco_hydro_38_N"/>
</dbReference>
<dbReference type="Pfam" id="PF01074">
    <property type="entry name" value="Glyco_hydro_38N"/>
    <property type="match status" value="1"/>
</dbReference>
<evidence type="ECO:0000256" key="4">
    <source>
        <dbReference type="SAM" id="SignalP"/>
    </source>
</evidence>
<dbReference type="SUPFAM" id="SSF49785">
    <property type="entry name" value="Galactose-binding domain-like"/>
    <property type="match status" value="1"/>
</dbReference>
<feature type="domain" description="Rhamnogalacturonan lyase" evidence="8">
    <location>
        <begin position="28"/>
        <end position="190"/>
    </location>
</feature>
<organism evidence="9 10">
    <name type="scientific">Alistipes onderdonkii</name>
    <dbReference type="NCBI Taxonomy" id="328813"/>
    <lineage>
        <taxon>Bacteria</taxon>
        <taxon>Pseudomonadati</taxon>
        <taxon>Bacteroidota</taxon>
        <taxon>Bacteroidia</taxon>
        <taxon>Bacteroidales</taxon>
        <taxon>Rikenellaceae</taxon>
        <taxon>Alistipes</taxon>
    </lineage>
</organism>
<dbReference type="Pfam" id="PF14683">
    <property type="entry name" value="CBM-like"/>
    <property type="match status" value="1"/>
</dbReference>
<evidence type="ECO:0000256" key="1">
    <source>
        <dbReference type="ARBA" id="ARBA00001947"/>
    </source>
</evidence>
<dbReference type="InterPro" id="IPR011682">
    <property type="entry name" value="Glyco_hydro_38_C"/>
</dbReference>
<feature type="domain" description="Glycosyl hydrolase family 38 C-terminal" evidence="6">
    <location>
        <begin position="789"/>
        <end position="952"/>
    </location>
</feature>
<sequence length="1147" mass="127754">MKRHKHSILAVLAALLWGSLSATPYRPVWEIGRKDGSAAEFALYDGAYSDLLGRFPGAAAAYDVGRSTPGEIPYILPGPQDGWAGNGNGSLLIRFGADAQASRAEMRLTLYLVESQASSPPTIEISAGGFRTSVQAPAGDDINYPDTKRTSARGLAIETLLPAGTFGAGENLLTIRNAGGSWLVWDAIVLEADRSVKCTRPGDGIALIGSHSQPGLIYGRTEEELLHPVTLTLVNWGKPQHAGWNYDGKPGGTVALSRGINTVEVNIPEGYEGRTVDFEVHPNRGKALSAAVEIAPADKYTVYLVQHTHTDIGYTKPQTEILTEHLRYIDYAVEYCDLTADYPDDAKFRWTCEASWPVREWLRIRPKAQVDKFIRYVKAGQIEVTAMFFNMSELSGENNYKTFLEPVARFRELGLPVETAMQNDVNGIAWCLADYLPDLGVKYFSIGSNNHRALVPFDRPTLYRWESPSGKGMLMFRSDHYHTGNSWGIHTGDMARLEDGVFGYIRNLKRTGYPFPVIAVQYSGYLTDNSPPSMRECDLIRAWNERYAWPKLRSATAHEFLGRIDSQYGDKLPVYRAAYPDWWTDGFGSAARETAASRKTQSDLVAIEAMLSMAQMEGTGQSGGTHEELRRIHENLLFYDEHTFGAAESIWNPGCENSQVQWAEKGSYVWEALKSTQLLYEDAIGRLQGTLYRSTHPTLTFFNPLGWERSELATVYIDFELIPADREFRIVDAAGKALRVQPIRSRREGRYYAIWAEGIPAMGYKTFEIVLGDGKAAVPRRTELRDNSLENDFYRIVFDPASGTIASLYDKELGREMVDPDSEWKLGAFVYESLNGDRRQMERKVFDNYRRSSLSDVHCPGVTSGDIYQSVRFTGKAEGCDEKFGVQVEVRLYNDVKRVELGYDFIRNPETDPSAIYVAMPWLLENAKLTFDVPGGVVRSGEDQIPGTSASWNTVQNFVAARNDDAQILVSGSEVPLYLLGKLLDDPYRQPRTYEKPHVFPWLMNNYWTTNFRASQEGEFKCGFVISSTRDTSNTAASQFGWSARIPLCTRVMPAATKANGNTRDRSFLRSGCSHVLITSCTPAASGEGILINLRETDGQAGTLTLLDASGRELPFTAADATGHPLDGRSVTSLALKPYENRFVLLK</sequence>
<feature type="domain" description="Glycoside hydrolase family 38 N-terminal" evidence="5">
    <location>
        <begin position="301"/>
        <end position="576"/>
    </location>
</feature>
<proteinExistence type="predicted"/>
<feature type="domain" description="Glycoside hydrolase family 38 central" evidence="7">
    <location>
        <begin position="582"/>
        <end position="687"/>
    </location>
</feature>
<dbReference type="CDD" id="cd10791">
    <property type="entry name" value="GH38N_AMII_like_1"/>
    <property type="match status" value="1"/>
</dbReference>
<dbReference type="Gene3D" id="2.70.98.30">
    <property type="entry name" value="Golgi alpha-mannosidase II, domain 4"/>
    <property type="match status" value="1"/>
</dbReference>
<reference evidence="10" key="1">
    <citation type="submission" date="2017-04" db="EMBL/GenBank/DDBJ databases">
        <title>Function of individual gut microbiota members based on whole genome sequencing of pure cultures obtained from chicken caecum.</title>
        <authorList>
            <person name="Medvecky M."/>
            <person name="Cejkova D."/>
            <person name="Polansky O."/>
            <person name="Karasova D."/>
            <person name="Kubasova T."/>
            <person name="Cizek A."/>
            <person name="Rychlik I."/>
        </authorList>
    </citation>
    <scope>NUCLEOTIDE SEQUENCE [LARGE SCALE GENOMIC DNA]</scope>
    <source>
        <strain evidence="10">An90</strain>
    </source>
</reference>
<dbReference type="InterPro" id="IPR027291">
    <property type="entry name" value="Glyco_hydro_38_N_sf"/>
</dbReference>
<dbReference type="OrthoDB" id="1049785at2"/>
<dbReference type="PANTHER" id="PTHR11607">
    <property type="entry name" value="ALPHA-MANNOSIDASE"/>
    <property type="match status" value="1"/>
</dbReference>
<dbReference type="Gene3D" id="2.60.120.260">
    <property type="entry name" value="Galactose-binding domain-like"/>
    <property type="match status" value="1"/>
</dbReference>
<evidence type="ECO:0000313" key="10">
    <source>
        <dbReference type="Proteomes" id="UP000195772"/>
    </source>
</evidence>
<dbReference type="SUPFAM" id="SSF74650">
    <property type="entry name" value="Galactose mutarotase-like"/>
    <property type="match status" value="1"/>
</dbReference>
<dbReference type="InterPro" id="IPR011013">
    <property type="entry name" value="Gal_mutarotase_sf_dom"/>
</dbReference>
<dbReference type="GO" id="GO:0004559">
    <property type="term" value="F:alpha-mannosidase activity"/>
    <property type="evidence" value="ECO:0007669"/>
    <property type="project" value="InterPro"/>
</dbReference>
<dbReference type="Gene3D" id="2.60.40.1180">
    <property type="entry name" value="Golgi alpha-mannosidase II"/>
    <property type="match status" value="1"/>
</dbReference>
<dbReference type="PANTHER" id="PTHR11607:SF3">
    <property type="entry name" value="LYSOSOMAL ALPHA-MANNOSIDASE"/>
    <property type="match status" value="1"/>
</dbReference>
<keyword evidence="2" id="KW-0862">Zinc</keyword>
<gene>
    <name evidence="9" type="ORF">B5G41_12500</name>
</gene>
<evidence type="ECO:0000259" key="8">
    <source>
        <dbReference type="Pfam" id="PF14683"/>
    </source>
</evidence>
<comment type="cofactor">
    <cofactor evidence="1">
        <name>Zn(2+)</name>
        <dbReference type="ChEBI" id="CHEBI:29105"/>
    </cofactor>
</comment>
<accession>A0A1Y3QV71</accession>
<protein>
    <recommendedName>
        <fullName evidence="11">Glycosyl hydrolase family 38</fullName>
    </recommendedName>
</protein>
<evidence type="ECO:0000259" key="6">
    <source>
        <dbReference type="Pfam" id="PF07748"/>
    </source>
</evidence>
<evidence type="ECO:0000259" key="5">
    <source>
        <dbReference type="Pfam" id="PF01074"/>
    </source>
</evidence>
<dbReference type="Gene3D" id="3.20.110.10">
    <property type="entry name" value="Glycoside hydrolase 38, N terminal domain"/>
    <property type="match status" value="1"/>
</dbReference>
<keyword evidence="3" id="KW-1015">Disulfide bond</keyword>
<dbReference type="GO" id="GO:0006013">
    <property type="term" value="P:mannose metabolic process"/>
    <property type="evidence" value="ECO:0007669"/>
    <property type="project" value="InterPro"/>
</dbReference>
<dbReference type="Proteomes" id="UP000195772">
    <property type="component" value="Unassembled WGS sequence"/>
</dbReference>
<evidence type="ECO:0000259" key="7">
    <source>
        <dbReference type="Pfam" id="PF09261"/>
    </source>
</evidence>
<dbReference type="EMBL" id="NFHB01000009">
    <property type="protein sequence ID" value="OUN02178.1"/>
    <property type="molecule type" value="Genomic_DNA"/>
</dbReference>
<feature type="chain" id="PRO_5012802377" description="Glycosyl hydrolase family 38" evidence="4">
    <location>
        <begin position="23"/>
        <end position="1147"/>
    </location>
</feature>
<dbReference type="InterPro" id="IPR029411">
    <property type="entry name" value="RG-lyase_III"/>
</dbReference>
<dbReference type="Pfam" id="PF07748">
    <property type="entry name" value="Glyco_hydro_38C"/>
    <property type="match status" value="1"/>
</dbReference>
<dbReference type="GO" id="GO:0030246">
    <property type="term" value="F:carbohydrate binding"/>
    <property type="evidence" value="ECO:0007669"/>
    <property type="project" value="InterPro"/>
</dbReference>
<dbReference type="InterPro" id="IPR008979">
    <property type="entry name" value="Galactose-bd-like_sf"/>
</dbReference>
<dbReference type="InterPro" id="IPR011330">
    <property type="entry name" value="Glyco_hydro/deAcase_b/a-brl"/>
</dbReference>
<comment type="caution">
    <text evidence="9">The sequence shown here is derived from an EMBL/GenBank/DDBJ whole genome shotgun (WGS) entry which is preliminary data.</text>
</comment>
<dbReference type="InterPro" id="IPR015341">
    <property type="entry name" value="Glyco_hydro_38_cen"/>
</dbReference>
<feature type="signal peptide" evidence="4">
    <location>
        <begin position="1"/>
        <end position="22"/>
    </location>
</feature>
<dbReference type="InterPro" id="IPR050843">
    <property type="entry name" value="Glycosyl_Hydrlase_38"/>
</dbReference>